<organism evidence="2 3">
    <name type="scientific">Microbacterium rhizomatis</name>
    <dbReference type="NCBI Taxonomy" id="1631477"/>
    <lineage>
        <taxon>Bacteria</taxon>
        <taxon>Bacillati</taxon>
        <taxon>Actinomycetota</taxon>
        <taxon>Actinomycetes</taxon>
        <taxon>Micrococcales</taxon>
        <taxon>Microbacteriaceae</taxon>
        <taxon>Microbacterium</taxon>
    </lineage>
</organism>
<dbReference type="InterPro" id="IPR014914">
    <property type="entry name" value="RES_dom"/>
</dbReference>
<dbReference type="Proteomes" id="UP000325827">
    <property type="component" value="Unassembled WGS sequence"/>
</dbReference>
<dbReference type="Pfam" id="PF08808">
    <property type="entry name" value="RES"/>
    <property type="match status" value="1"/>
</dbReference>
<dbReference type="OrthoDB" id="648213at2"/>
<dbReference type="RefSeq" id="WP_150450129.1">
    <property type="nucleotide sequence ID" value="NZ_VYSA01000004.1"/>
</dbReference>
<name>A0A5J5J1L1_9MICO</name>
<dbReference type="EMBL" id="VYSA01000004">
    <property type="protein sequence ID" value="KAA9105987.1"/>
    <property type="molecule type" value="Genomic_DNA"/>
</dbReference>
<gene>
    <name evidence="2" type="ORF">F6B43_16645</name>
</gene>
<evidence type="ECO:0000259" key="1">
    <source>
        <dbReference type="SMART" id="SM00953"/>
    </source>
</evidence>
<reference evidence="3" key="1">
    <citation type="submission" date="2019-09" db="EMBL/GenBank/DDBJ databases">
        <title>Mumia zhuanghuii sp. nov. isolated from the intestinal contents of plateau pika (Ochotona curzoniae) in the Qinghai-Tibet plateau of China.</title>
        <authorList>
            <person name="Tian Z."/>
        </authorList>
    </citation>
    <scope>NUCLEOTIDE SEQUENCE [LARGE SCALE GENOMIC DNA]</scope>
    <source>
        <strain evidence="3">JCM 30598</strain>
    </source>
</reference>
<accession>A0A5J5J1L1</accession>
<evidence type="ECO:0000313" key="3">
    <source>
        <dbReference type="Proteomes" id="UP000325827"/>
    </source>
</evidence>
<dbReference type="AlphaFoldDB" id="A0A5J5J1L1"/>
<feature type="domain" description="RES" evidence="1">
    <location>
        <begin position="35"/>
        <end position="170"/>
    </location>
</feature>
<comment type="caution">
    <text evidence="2">The sequence shown here is derived from an EMBL/GenBank/DDBJ whole genome shotgun (WGS) entry which is preliminary data.</text>
</comment>
<proteinExistence type="predicted"/>
<protein>
    <submittedName>
        <fullName evidence="2">RES domain-containing protein</fullName>
    </submittedName>
</protein>
<sequence>MSGELDENLVERIDELDRQKISGEYHRYTGARRDPLSGAGARAHGGRWNPRDICATIYLATPREACAGEARRAAQALATTPEVMLQAPFLLHTVLATDIAVLDLAGPDALERVGLTVTDLTDDDWTACQSVGHAAWFLGFQGILAPSASGTGVVLAAFEGRLGLHQLTVTRSEPFTPDLYTSLA</sequence>
<dbReference type="SMART" id="SM00953">
    <property type="entry name" value="RES"/>
    <property type="match status" value="1"/>
</dbReference>
<evidence type="ECO:0000313" key="2">
    <source>
        <dbReference type="EMBL" id="KAA9105987.1"/>
    </source>
</evidence>
<keyword evidence="3" id="KW-1185">Reference proteome</keyword>